<sequence length="116" mass="12849">MPVEPWRDHDAAEARLRRLNRRFASASRRAERRGPLRLSEAVIIGALAIAAMAWARPEAAADAVHRLAKINRQLVWYPNCASAHAGGVYSIREGEPGYRPRLDADTDGLACEPPPR</sequence>
<dbReference type="InterPro" id="IPR008613">
    <property type="entry name" value="Excalibur_Ca-bd_domain"/>
</dbReference>
<feature type="compositionally biased region" description="Basic and acidic residues" evidence="1">
    <location>
        <begin position="93"/>
        <end position="104"/>
    </location>
</feature>
<dbReference type="Proteomes" id="UP001169063">
    <property type="component" value="Unassembled WGS sequence"/>
</dbReference>
<name>A0ABT8SM20_9CAUL</name>
<evidence type="ECO:0000256" key="1">
    <source>
        <dbReference type="SAM" id="MobiDB-lite"/>
    </source>
</evidence>
<dbReference type="Pfam" id="PF05901">
    <property type="entry name" value="Excalibur"/>
    <property type="match status" value="1"/>
</dbReference>
<accession>A0ABT8SM20</accession>
<evidence type="ECO:0000313" key="4">
    <source>
        <dbReference type="Proteomes" id="UP001169063"/>
    </source>
</evidence>
<dbReference type="EMBL" id="JAUKTR010000003">
    <property type="protein sequence ID" value="MDO1559607.1"/>
    <property type="molecule type" value="Genomic_DNA"/>
</dbReference>
<reference evidence="3" key="1">
    <citation type="submission" date="2023-07" db="EMBL/GenBank/DDBJ databases">
        <title>Brevundimonas soil sp. nov., isolated from the soil of chemical plant.</title>
        <authorList>
            <person name="Wu N."/>
        </authorList>
    </citation>
    <scope>NUCLEOTIDE SEQUENCE</scope>
    <source>
        <strain evidence="3">XZ-24</strain>
    </source>
</reference>
<gene>
    <name evidence="3" type="ORF">Q0812_09225</name>
</gene>
<organism evidence="3 4">
    <name type="scientific">Peiella sedimenti</name>
    <dbReference type="NCBI Taxonomy" id="3061083"/>
    <lineage>
        <taxon>Bacteria</taxon>
        <taxon>Pseudomonadati</taxon>
        <taxon>Pseudomonadota</taxon>
        <taxon>Alphaproteobacteria</taxon>
        <taxon>Caulobacterales</taxon>
        <taxon>Caulobacteraceae</taxon>
        <taxon>Peiella</taxon>
    </lineage>
</organism>
<comment type="caution">
    <text evidence="3">The sequence shown here is derived from an EMBL/GenBank/DDBJ whole genome shotgun (WGS) entry which is preliminary data.</text>
</comment>
<evidence type="ECO:0000259" key="2">
    <source>
        <dbReference type="SMART" id="SM00894"/>
    </source>
</evidence>
<proteinExistence type="predicted"/>
<protein>
    <submittedName>
        <fullName evidence="3">Excalibur calcium-binding domain-containing protein</fullName>
    </submittedName>
</protein>
<dbReference type="SMART" id="SM00894">
    <property type="entry name" value="Excalibur"/>
    <property type="match status" value="1"/>
</dbReference>
<evidence type="ECO:0000313" key="3">
    <source>
        <dbReference type="EMBL" id="MDO1559607.1"/>
    </source>
</evidence>
<feature type="domain" description="Excalibur calcium-binding" evidence="2">
    <location>
        <begin position="76"/>
        <end position="112"/>
    </location>
</feature>
<dbReference type="RefSeq" id="WP_302110035.1">
    <property type="nucleotide sequence ID" value="NZ_JAUKTR010000003.1"/>
</dbReference>
<keyword evidence="4" id="KW-1185">Reference proteome</keyword>
<feature type="region of interest" description="Disordered" evidence="1">
    <location>
        <begin position="93"/>
        <end position="116"/>
    </location>
</feature>